<keyword evidence="1" id="KW-0812">Transmembrane</keyword>
<evidence type="ECO:0000313" key="2">
    <source>
        <dbReference type="EMBL" id="QRW42851.1"/>
    </source>
</evidence>
<sequence length="955" mass="108216">MNGDIVFDLGKMVVNTGVEETTLLIGNVTIRVKNSLSIGMDWMEVGELVLKTGTESKEIELIEEDVMMLQAMSNLRNKKKMNLAKVNGDPPSCWTSRHSWHADEEELDRCIRIEGECSGSCPNLGWGDPLCFGLMDVNPYISSNHLTGNIVHLNPDSVDETSYSYRVETDDGVVLVIRSQDEFSDNDIQLAMCEIRKMVLDPIKEEEMVAQVGKIRFDLPLPSSDPAIRHLGQLGEYLKLDKALDDRLYQQVVVKEIIAGIPPPAPMQLLQTYPRGGSTDMFEHEFCPAVREPWMANCNAEISDIYDYTPLKKICAKVIPIVKYPDLTSLKGSEKIIGKRFDVTYESTSGVVDNIIPKAHKYNPVKEIRKMEVAKKTLVTNMVMTNMPGLRSKYTAGKNRRVCVERDKGMMVLIMYTIAMIGCIMPVSETQFICGDDKHGTLWTLPNIEDCEIDASMGVKITADVFTKEYDYNVTMHRCYYSERVDKTTYGFFGPKSHLSSYTEYRPMRVEDCIKLKDTKQFGDLKLKRVSTNSWSTGILPNIEYSWCCSDTITTTSNMHLEEVTARVHLVNGYAVLVSADADVSHCSYGQGNYSSPTSTYVWEPLNVTCNIKHAGAGEFTVLADGHWLSYEMQLSLMVSGSDVYCGINYTTTEQGLLVIERSRIRRDVDAGEKNFVLKAANQYSKSLYNNNYLHLCTVDRLIGNYMYDMARTNPTRYVRAYFNKHNIAAKFVGDAILVWECMNVEILSEMRGHKYMGVCYDMMPVKYEYNRQEKMGFLDRITGEIIPVSSTHDCSSVSGYLIHDGEWRKYYDNVKYDVVQAVQRIPANSAHMNVKEVSFINNHLHSVYGPLGSRYREALVSDFIALGAKHLIDNDVECNEEIDTRISGMLKDTKEAMRNAVFYPIKMGIVVLIIVLVVYLAIRYGILALIGQKIKHKYNTVRYRKSDGEVIVVE</sequence>
<reference evidence="2" key="1">
    <citation type="journal article" date="2020" name="bioRxiv">
        <title>Single mosquito metatranscriptomics identifies vectors, emerging pathogens and reservoirs in one assay.</title>
        <authorList>
            <person name="Batson J."/>
            <person name="Dudas G."/>
            <person name="Haas-Stapleton E."/>
            <person name="Kistler A.L."/>
            <person name="Li L.M."/>
            <person name="Logan P."/>
            <person name="Ratnasiri K."/>
            <person name="Retallack H."/>
        </authorList>
    </citation>
    <scope>NUCLEOTIDE SEQUENCE</scope>
    <source>
        <strain evidence="2">CMS001_053_ALCO</strain>
    </source>
</reference>
<accession>A0A894KNI7</accession>
<keyword evidence="1" id="KW-0472">Membrane</keyword>
<organism evidence="2">
    <name type="scientific">Keturi virus</name>
    <dbReference type="NCBI Taxonomy" id="2800922"/>
    <lineage>
        <taxon>Viruses</taxon>
        <taxon>Riboviria</taxon>
    </lineage>
</organism>
<protein>
    <submittedName>
        <fullName evidence="2">Putative glycoprotein</fullName>
    </submittedName>
</protein>
<evidence type="ECO:0000256" key="1">
    <source>
        <dbReference type="SAM" id="Phobius"/>
    </source>
</evidence>
<keyword evidence="1" id="KW-1133">Transmembrane helix</keyword>
<proteinExistence type="predicted"/>
<dbReference type="EMBL" id="MW434093">
    <property type="protein sequence ID" value="QRW42851.1"/>
    <property type="molecule type" value="Genomic_RNA"/>
</dbReference>
<dbReference type="SUPFAM" id="SSF161008">
    <property type="entry name" value="Viral glycoprotein ectodomain-like"/>
    <property type="match status" value="1"/>
</dbReference>
<feature type="transmembrane region" description="Helical" evidence="1">
    <location>
        <begin position="908"/>
        <end position="931"/>
    </location>
</feature>
<name>A0A894KNI7_9VIRU</name>
<dbReference type="Pfam" id="PF24664">
    <property type="entry name" value="Monjiviricetes_fusion"/>
    <property type="match status" value="1"/>
</dbReference>